<evidence type="ECO:0000313" key="10">
    <source>
        <dbReference type="Proteomes" id="UP001375240"/>
    </source>
</evidence>
<dbReference type="GO" id="GO:0005634">
    <property type="term" value="C:nucleus"/>
    <property type="evidence" value="ECO:0007669"/>
    <property type="project" value="UniProtKB-SubCell"/>
</dbReference>
<dbReference type="AlphaFoldDB" id="A0AAV9V0M6"/>
<dbReference type="PANTHER" id="PTHR14582:SF1">
    <property type="entry name" value="CENTROMERE PROTEIN O"/>
    <property type="match status" value="1"/>
</dbReference>
<keyword evidence="5" id="KW-0539">Nucleus</keyword>
<dbReference type="EMBL" id="JAVHNQ010000003">
    <property type="protein sequence ID" value="KAK6353313.1"/>
    <property type="molecule type" value="Genomic_DNA"/>
</dbReference>
<gene>
    <name evidence="9" type="ORF">TWF696_005284</name>
</gene>
<evidence type="ECO:0000256" key="1">
    <source>
        <dbReference type="ARBA" id="ARBA00004123"/>
    </source>
</evidence>
<dbReference type="InterPro" id="IPR018464">
    <property type="entry name" value="CENP-O"/>
</dbReference>
<keyword evidence="6" id="KW-0137">Centromere</keyword>
<evidence type="ECO:0000313" key="9">
    <source>
        <dbReference type="EMBL" id="KAK6353313.1"/>
    </source>
</evidence>
<evidence type="ECO:0000256" key="3">
    <source>
        <dbReference type="ARBA" id="ARBA00007321"/>
    </source>
</evidence>
<proteinExistence type="inferred from homology"/>
<evidence type="ECO:0000256" key="6">
    <source>
        <dbReference type="ARBA" id="ARBA00023328"/>
    </source>
</evidence>
<evidence type="ECO:0000256" key="5">
    <source>
        <dbReference type="ARBA" id="ARBA00023242"/>
    </source>
</evidence>
<sequence length="350" mass="38160">MSSPSPPPPPRPADAADGDLDALARQIRELTQTRNARQAELLSLRSTTTLKDILAQNTTTSSTTGDTPLVDDADLNDILLAQSAALTADKQAWTQESLYRMSGLTAFTVRDPAPNGGELTGVRIEVMADGKFGTPFYLFLKPIPGTVTTDEDVAGGKEGKAKEGGKPEIDGIIPPHVTIHRHTIPAYFQSSLAALADKYLPPPPRPQNVDTLVRSLRRILFLHHLRATALSHVRDKVQQSLPSDTSDATGIYVSEFTVDPEARLVEIEWRDAADSANSSINNGDDGAKRLGWIALTEDGGIEGVVIKHNGRRNVPMEMQIKGPNWVRGGADSMDWIEQLYDRLKWTDEPT</sequence>
<comment type="similarity">
    <text evidence="3">Belongs to the CENP-O/MCM21 family.</text>
</comment>
<evidence type="ECO:0000256" key="4">
    <source>
        <dbReference type="ARBA" id="ARBA00022454"/>
    </source>
</evidence>
<reference evidence="9 10" key="1">
    <citation type="submission" date="2019-10" db="EMBL/GenBank/DDBJ databases">
        <authorList>
            <person name="Palmer J.M."/>
        </authorList>
    </citation>
    <scope>NUCLEOTIDE SEQUENCE [LARGE SCALE GENOMIC DNA]</scope>
    <source>
        <strain evidence="9 10">TWF696</strain>
    </source>
</reference>
<comment type="caution">
    <text evidence="9">The sequence shown here is derived from an EMBL/GenBank/DDBJ whole genome shotgun (WGS) entry which is preliminary data.</text>
</comment>
<feature type="coiled-coil region" evidence="7">
    <location>
        <begin position="13"/>
        <end position="40"/>
    </location>
</feature>
<evidence type="ECO:0000256" key="2">
    <source>
        <dbReference type="ARBA" id="ARBA00004584"/>
    </source>
</evidence>
<organism evidence="9 10">
    <name type="scientific">Orbilia brochopaga</name>
    <dbReference type="NCBI Taxonomy" id="3140254"/>
    <lineage>
        <taxon>Eukaryota</taxon>
        <taxon>Fungi</taxon>
        <taxon>Dikarya</taxon>
        <taxon>Ascomycota</taxon>
        <taxon>Pezizomycotina</taxon>
        <taxon>Orbiliomycetes</taxon>
        <taxon>Orbiliales</taxon>
        <taxon>Orbiliaceae</taxon>
        <taxon>Orbilia</taxon>
    </lineage>
</organism>
<accession>A0AAV9V0M6</accession>
<keyword evidence="10" id="KW-1185">Reference proteome</keyword>
<dbReference type="Proteomes" id="UP001375240">
    <property type="component" value="Unassembled WGS sequence"/>
</dbReference>
<evidence type="ECO:0000256" key="7">
    <source>
        <dbReference type="SAM" id="Coils"/>
    </source>
</evidence>
<keyword evidence="7" id="KW-0175">Coiled coil</keyword>
<dbReference type="PANTHER" id="PTHR14582">
    <property type="entry name" value="INNER KINETOCHORE SUBUNIT MAL2"/>
    <property type="match status" value="1"/>
</dbReference>
<keyword evidence="4" id="KW-0158">Chromosome</keyword>
<name>A0AAV9V0M6_9PEZI</name>
<evidence type="ECO:0000256" key="8">
    <source>
        <dbReference type="SAM" id="MobiDB-lite"/>
    </source>
</evidence>
<comment type="subcellular location">
    <subcellularLocation>
        <location evidence="2">Chromosome</location>
        <location evidence="2">Centromere</location>
    </subcellularLocation>
    <subcellularLocation>
        <location evidence="1">Nucleus</location>
    </subcellularLocation>
</comment>
<protein>
    <submittedName>
        <fullName evidence="9">Uncharacterized protein</fullName>
    </submittedName>
</protein>
<feature type="compositionally biased region" description="Basic and acidic residues" evidence="8">
    <location>
        <begin position="154"/>
        <end position="169"/>
    </location>
</feature>
<dbReference type="GO" id="GO:0031511">
    <property type="term" value="C:Mis6-Sim4 complex"/>
    <property type="evidence" value="ECO:0007669"/>
    <property type="project" value="TreeGrafter"/>
</dbReference>
<feature type="region of interest" description="Disordered" evidence="8">
    <location>
        <begin position="150"/>
        <end position="169"/>
    </location>
</feature>
<dbReference type="Pfam" id="PF09496">
    <property type="entry name" value="CENP-O"/>
    <property type="match status" value="1"/>
</dbReference>